<dbReference type="RefSeq" id="WP_184259941.1">
    <property type="nucleotide sequence ID" value="NZ_JACIIX010000001.1"/>
</dbReference>
<dbReference type="GO" id="GO:0016747">
    <property type="term" value="F:acyltransferase activity, transferring groups other than amino-acyl groups"/>
    <property type="evidence" value="ECO:0007669"/>
    <property type="project" value="InterPro"/>
</dbReference>
<accession>A0A7W9ZEB5</accession>
<dbReference type="PANTHER" id="PTHR43877:SF1">
    <property type="entry name" value="ACETYLTRANSFERASE"/>
    <property type="match status" value="1"/>
</dbReference>
<dbReference type="SUPFAM" id="SSF55729">
    <property type="entry name" value="Acyl-CoA N-acyltransferases (Nat)"/>
    <property type="match status" value="2"/>
</dbReference>
<dbReference type="InterPro" id="IPR000182">
    <property type="entry name" value="GNAT_dom"/>
</dbReference>
<dbReference type="InterPro" id="IPR016181">
    <property type="entry name" value="Acyl_CoA_acyltransferase"/>
</dbReference>
<organism evidence="4 5">
    <name type="scientific">Novispirillum itersonii</name>
    <name type="common">Aquaspirillum itersonii</name>
    <dbReference type="NCBI Taxonomy" id="189"/>
    <lineage>
        <taxon>Bacteria</taxon>
        <taxon>Pseudomonadati</taxon>
        <taxon>Pseudomonadota</taxon>
        <taxon>Alphaproteobacteria</taxon>
        <taxon>Rhodospirillales</taxon>
        <taxon>Novispirillaceae</taxon>
        <taxon>Novispirillum</taxon>
    </lineage>
</organism>
<reference evidence="4 5" key="1">
    <citation type="submission" date="2020-08" db="EMBL/GenBank/DDBJ databases">
        <title>Genomic Encyclopedia of Type Strains, Phase IV (KMG-IV): sequencing the most valuable type-strain genomes for metagenomic binning, comparative biology and taxonomic classification.</title>
        <authorList>
            <person name="Goeker M."/>
        </authorList>
    </citation>
    <scope>NUCLEOTIDE SEQUENCE [LARGE SCALE GENOMIC DNA]</scope>
    <source>
        <strain evidence="4 5">DSM 11590</strain>
    </source>
</reference>
<dbReference type="PROSITE" id="PS51186">
    <property type="entry name" value="GNAT"/>
    <property type="match status" value="2"/>
</dbReference>
<evidence type="ECO:0000256" key="1">
    <source>
        <dbReference type="ARBA" id="ARBA00022679"/>
    </source>
</evidence>
<keyword evidence="5" id="KW-1185">Reference proteome</keyword>
<feature type="domain" description="N-acetyltransferase" evidence="3">
    <location>
        <begin position="7"/>
        <end position="163"/>
    </location>
</feature>
<dbReference type="Gene3D" id="3.40.630.30">
    <property type="match status" value="2"/>
</dbReference>
<evidence type="ECO:0000313" key="5">
    <source>
        <dbReference type="Proteomes" id="UP000544872"/>
    </source>
</evidence>
<evidence type="ECO:0000256" key="2">
    <source>
        <dbReference type="ARBA" id="ARBA00023315"/>
    </source>
</evidence>
<evidence type="ECO:0000259" key="3">
    <source>
        <dbReference type="PROSITE" id="PS51186"/>
    </source>
</evidence>
<protein>
    <submittedName>
        <fullName evidence="4">GNAT superfamily N-acetyltransferase</fullName>
    </submittedName>
</protein>
<dbReference type="CDD" id="cd04301">
    <property type="entry name" value="NAT_SF"/>
    <property type="match status" value="1"/>
</dbReference>
<feature type="domain" description="N-acetyltransferase" evidence="3">
    <location>
        <begin position="172"/>
        <end position="310"/>
    </location>
</feature>
<name>A0A7W9ZEB5_NOVIT</name>
<keyword evidence="2" id="KW-0012">Acyltransferase</keyword>
<dbReference type="Proteomes" id="UP000544872">
    <property type="component" value="Unassembled WGS sequence"/>
</dbReference>
<gene>
    <name evidence="4" type="ORF">FHS48_000090</name>
</gene>
<dbReference type="PANTHER" id="PTHR43877">
    <property type="entry name" value="AMINOALKYLPHOSPHONATE N-ACETYLTRANSFERASE-RELATED-RELATED"/>
    <property type="match status" value="1"/>
</dbReference>
<evidence type="ECO:0000313" key="4">
    <source>
        <dbReference type="EMBL" id="MBB6208709.1"/>
    </source>
</evidence>
<dbReference type="EMBL" id="JACIIX010000001">
    <property type="protein sequence ID" value="MBB6208709.1"/>
    <property type="molecule type" value="Genomic_DNA"/>
</dbReference>
<dbReference type="InterPro" id="IPR050832">
    <property type="entry name" value="Bact_Acetyltransf"/>
</dbReference>
<sequence length="311" mass="33222">MSAACVLSVHPLPCALPGHASLTYPRWRHWLQPPEGADSADPSSPVAVQAVCAADDGGTPVGLALLHLPPGHTGRLLSVMVLPDRRRQGIGSALLRAAADCARHAGAPALMAQHNSAATGIDAYDAFMAANGWPAAETREVRGFGRAGWGRTAGKTFARHRAALVRRGYALTPWTDLTEDDAAAIRALVASGAVPDGYDPFLMHGLDAPDLSAVLYRHGAVVGWAKAHWQDTARTQAFYHSGWVLPEVARQGWLAVAMIDLSARQADLYGDDSLTGLATDANNLPMQGILFNRFGMLAERFDRLMQRTLPL</sequence>
<keyword evidence="1 4" id="KW-0808">Transferase</keyword>
<dbReference type="AlphaFoldDB" id="A0A7W9ZEB5"/>
<proteinExistence type="predicted"/>
<dbReference type="Pfam" id="PF00583">
    <property type="entry name" value="Acetyltransf_1"/>
    <property type="match status" value="1"/>
</dbReference>
<comment type="caution">
    <text evidence="4">The sequence shown here is derived from an EMBL/GenBank/DDBJ whole genome shotgun (WGS) entry which is preliminary data.</text>
</comment>